<protein>
    <submittedName>
        <fullName evidence="2">TonB-dependent receptor</fullName>
    </submittedName>
</protein>
<gene>
    <name evidence="2" type="ORF">DW828_07730</name>
</gene>
<organism evidence="2 3">
    <name type="scientific">Parabacteroides merdae</name>
    <dbReference type="NCBI Taxonomy" id="46503"/>
    <lineage>
        <taxon>Bacteria</taxon>
        <taxon>Pseudomonadati</taxon>
        <taxon>Bacteroidota</taxon>
        <taxon>Bacteroidia</taxon>
        <taxon>Bacteroidales</taxon>
        <taxon>Tannerellaceae</taxon>
        <taxon>Parabacteroides</taxon>
    </lineage>
</organism>
<keyword evidence="1" id="KW-1134">Transmembrane beta strand</keyword>
<dbReference type="InterPro" id="IPR023997">
    <property type="entry name" value="TonB-dep_OMP_SusC/RagA_CS"/>
</dbReference>
<dbReference type="Pfam" id="PF07715">
    <property type="entry name" value="Plug"/>
    <property type="match status" value="1"/>
</dbReference>
<comment type="subcellular location">
    <subcellularLocation>
        <location evidence="1">Cell outer membrane</location>
        <topology evidence="1">Multi-pass membrane protein</topology>
    </subcellularLocation>
</comment>
<dbReference type="FunFam" id="2.60.40.1120:FF:000003">
    <property type="entry name" value="Outer membrane protein Omp121"/>
    <property type="match status" value="1"/>
</dbReference>
<dbReference type="NCBIfam" id="TIGR04056">
    <property type="entry name" value="OMP_RagA_SusC"/>
    <property type="match status" value="1"/>
</dbReference>
<dbReference type="PROSITE" id="PS52016">
    <property type="entry name" value="TONB_DEPENDENT_REC_3"/>
    <property type="match status" value="1"/>
</dbReference>
<reference evidence="2 3" key="1">
    <citation type="submission" date="2018-08" db="EMBL/GenBank/DDBJ databases">
        <title>A genome reference for cultivated species of the human gut microbiota.</title>
        <authorList>
            <person name="Zou Y."/>
            <person name="Xue W."/>
            <person name="Luo G."/>
        </authorList>
    </citation>
    <scope>NUCLEOTIDE SEQUENCE [LARGE SCALE GENOMIC DNA]</scope>
    <source>
        <strain evidence="2 3">AM34-17</strain>
    </source>
</reference>
<dbReference type="SUPFAM" id="SSF56935">
    <property type="entry name" value="Porins"/>
    <property type="match status" value="1"/>
</dbReference>
<dbReference type="RefSeq" id="WP_122204271.1">
    <property type="nucleotide sequence ID" value="NZ_CP081901.1"/>
</dbReference>
<evidence type="ECO:0000256" key="1">
    <source>
        <dbReference type="PROSITE-ProRule" id="PRU01360"/>
    </source>
</evidence>
<dbReference type="EMBL" id="QSII01000008">
    <property type="protein sequence ID" value="RHC86620.1"/>
    <property type="molecule type" value="Genomic_DNA"/>
</dbReference>
<keyword evidence="2" id="KW-0675">Receptor</keyword>
<dbReference type="InterPro" id="IPR008969">
    <property type="entry name" value="CarboxyPept-like_regulatory"/>
</dbReference>
<keyword evidence="1" id="KW-0813">Transport</keyword>
<evidence type="ECO:0000313" key="3">
    <source>
        <dbReference type="Proteomes" id="UP000286260"/>
    </source>
</evidence>
<dbReference type="InterPro" id="IPR039426">
    <property type="entry name" value="TonB-dep_rcpt-like"/>
</dbReference>
<keyword evidence="1" id="KW-0998">Cell outer membrane</keyword>
<comment type="similarity">
    <text evidence="1">Belongs to the TonB-dependent receptor family.</text>
</comment>
<keyword evidence="1" id="KW-0472">Membrane</keyword>
<name>A0A3R6JTF1_9BACT</name>
<dbReference type="Proteomes" id="UP000286260">
    <property type="component" value="Unassembled WGS sequence"/>
</dbReference>
<dbReference type="SUPFAM" id="SSF49464">
    <property type="entry name" value="Carboxypeptidase regulatory domain-like"/>
    <property type="match status" value="1"/>
</dbReference>
<comment type="caution">
    <text evidence="2">The sequence shown here is derived from an EMBL/GenBank/DDBJ whole genome shotgun (WGS) entry which is preliminary data.</text>
</comment>
<dbReference type="Gene3D" id="2.170.130.10">
    <property type="entry name" value="TonB-dependent receptor, plug domain"/>
    <property type="match status" value="1"/>
</dbReference>
<sequence>MKIVRFKTVGGKSLVMISLLLMAPMHIYSSDTFTIQEKTRVHQQTVQLTGVVLDIQGFPLVGVNIMENATNGTITDIDGKFSIKVTPQSVLHVSYIGYVTQTVKVGNKKNISIVMEEDSKTLEEVVVVGYGSQKKVSVTGAVAAIQTKELKQSSAANLSTALAGRMPGLTAMQTSGRPGGDDVTLYLRGAGTVNGSNPLILIDGVPRDNISTMDPNEIASVSILKDASATAVFGVRGANGVIMITTRRGEEGKSELSISADYSLQRFTAEADRIHSWEFAELRNQAFRNDGYAESDLPFTDYMIEMYRSGKDRVYYPDRDVYNEFFKKWAPQTRVNVNLSGGTKKLSYFMNVAYMGQGGQFRTESEKDLGYDPSYKSNRYNFRTNLDYKVASNFKLSLNIASYLEKVNTPQTAKLFNNSVDELVTNMRAYIWATPPTDPGPLTVAGQTLADGTNVPAGQVINQAGIDRNTYGELSRRGYQQATRTNLNSSIIADWGLDFITKGLSTKLMISFDTKAMTTLQGFREYDTYGVTVARTSEEKSYVSKVRMNTNDAISLTKSQQTNYYLNMQYSLNYARQFGLHDVTGMALIQRDNWQQYAADLPYNMLGISARATYSYDSRYLAEVNVGYNGSEQFAKGKRFGFFPAFSAGWVASNEAFLKDNDFITNLKLRASYGKVGNDKLGATRFLYISNISTGGGVIPSLGRGQAINQGKLGNPNLGWEIAYKQNYGIDVQLFRELSLTVDYFREKREDVLISRGTVPEIQGVALGNLPKVNMGRIDNHGFEFEATYNKRIDKDWSFTVKGNFAYNKNTQRFMDEAQKPADYVYRYRSTGYSIGQNFGYRIDYSNGNGYINTQEELDKALATYQVGGTPRMGDFLYVDLNEDGIIDEKDQAPIKYSDIPRITYGFSGSVNWKNFDFSFLFSGIAKASRLYAGWGATEFANVGFFSDYHLQAWTPERFANGEEILYPALGSAPGTSQKPNDFFIMDRSFLRLKNIELGYTLPKGLLKKVGINSTRIYVNGNNLLTWKAMKTDVIDPEQGSDLNYPITKMVNFGINVTF</sequence>
<dbReference type="FunFam" id="2.170.130.10:FF:000003">
    <property type="entry name" value="SusC/RagA family TonB-linked outer membrane protein"/>
    <property type="match status" value="1"/>
</dbReference>
<dbReference type="InterPro" id="IPR012910">
    <property type="entry name" value="Plug_dom"/>
</dbReference>
<dbReference type="Pfam" id="PF13715">
    <property type="entry name" value="CarbopepD_reg_2"/>
    <property type="match status" value="1"/>
</dbReference>
<dbReference type="GO" id="GO:0009279">
    <property type="term" value="C:cell outer membrane"/>
    <property type="evidence" value="ECO:0007669"/>
    <property type="project" value="UniProtKB-SubCell"/>
</dbReference>
<dbReference type="InterPro" id="IPR037066">
    <property type="entry name" value="Plug_dom_sf"/>
</dbReference>
<dbReference type="InterPro" id="IPR023996">
    <property type="entry name" value="TonB-dep_OMP_SusC/RagA"/>
</dbReference>
<proteinExistence type="inferred from homology"/>
<dbReference type="NCBIfam" id="TIGR04057">
    <property type="entry name" value="SusC_RagA_signa"/>
    <property type="match status" value="1"/>
</dbReference>
<keyword evidence="1" id="KW-0812">Transmembrane</keyword>
<evidence type="ECO:0000313" key="2">
    <source>
        <dbReference type="EMBL" id="RHC86620.1"/>
    </source>
</evidence>
<dbReference type="AlphaFoldDB" id="A0A3R6JTF1"/>
<accession>A0A3R6JTF1</accession>